<keyword evidence="5" id="KW-0720">Serine protease</keyword>
<dbReference type="Pfam" id="PF17815">
    <property type="entry name" value="PDZ_3"/>
    <property type="match status" value="1"/>
</dbReference>
<dbReference type="OrthoDB" id="4217619at2759"/>
<dbReference type="PROSITE" id="PS00354">
    <property type="entry name" value="HMGI_Y"/>
    <property type="match status" value="1"/>
</dbReference>
<dbReference type="FunFam" id="2.40.10.10:FF:000131">
    <property type="entry name" value="Protease Do-like 9"/>
    <property type="match status" value="1"/>
</dbReference>
<dbReference type="EMBL" id="CM018032">
    <property type="protein sequence ID" value="KAA8548066.1"/>
    <property type="molecule type" value="Genomic_DNA"/>
</dbReference>
<dbReference type="PANTHER" id="PTHR45980:SF18">
    <property type="entry name" value="PROTEASE DO-LIKE 9"/>
    <property type="match status" value="1"/>
</dbReference>
<keyword evidence="4" id="KW-0378">Hydrolase</keyword>
<dbReference type="InterPro" id="IPR041517">
    <property type="entry name" value="DEGP_PDZ"/>
</dbReference>
<evidence type="ECO:0000256" key="4">
    <source>
        <dbReference type="ARBA" id="ARBA00022801"/>
    </source>
</evidence>
<dbReference type="Pfam" id="PF13180">
    <property type="entry name" value="PDZ_2"/>
    <property type="match status" value="1"/>
</dbReference>
<dbReference type="GO" id="GO:0006355">
    <property type="term" value="P:regulation of DNA-templated transcription"/>
    <property type="evidence" value="ECO:0007669"/>
    <property type="project" value="InterPro"/>
</dbReference>
<evidence type="ECO:0000256" key="5">
    <source>
        <dbReference type="ARBA" id="ARBA00022825"/>
    </source>
</evidence>
<protein>
    <recommendedName>
        <fullName evidence="12">PDZ domain-containing protein</fullName>
    </recommendedName>
</protein>
<proteinExistence type="inferred from homology"/>
<dbReference type="SUPFAM" id="SSF50156">
    <property type="entry name" value="PDZ domain-like"/>
    <property type="match status" value="1"/>
</dbReference>
<dbReference type="GO" id="GO:0005634">
    <property type="term" value="C:nucleus"/>
    <property type="evidence" value="ECO:0007669"/>
    <property type="project" value="UniProtKB-SubCell"/>
</dbReference>
<evidence type="ECO:0000256" key="2">
    <source>
        <dbReference type="ARBA" id="ARBA00010541"/>
    </source>
</evidence>
<dbReference type="Gene3D" id="3.20.190.20">
    <property type="match status" value="1"/>
</dbReference>
<feature type="compositionally biased region" description="Basic residues" evidence="7">
    <location>
        <begin position="39"/>
        <end position="49"/>
    </location>
</feature>
<dbReference type="InterPro" id="IPR001940">
    <property type="entry name" value="Peptidase_S1C"/>
</dbReference>
<evidence type="ECO:0000256" key="7">
    <source>
        <dbReference type="SAM" id="MobiDB-lite"/>
    </source>
</evidence>
<dbReference type="Gene3D" id="2.40.10.10">
    <property type="entry name" value="Trypsin-like serine proteases"/>
    <property type="match status" value="2"/>
</dbReference>
<keyword evidence="3" id="KW-0645">Protease</keyword>
<dbReference type="PANTHER" id="PTHR45980">
    <property type="match status" value="1"/>
</dbReference>
<feature type="domain" description="Protease Do-like PDZ" evidence="9">
    <location>
        <begin position="425"/>
        <end position="463"/>
    </location>
</feature>
<dbReference type="AlphaFoldDB" id="A0A5J5BZK4"/>
<keyword evidence="6" id="KW-0539">Nucleus</keyword>
<dbReference type="InterPro" id="IPR046449">
    <property type="entry name" value="DEGP_PDZ_sf"/>
</dbReference>
<dbReference type="Pfam" id="PF13365">
    <property type="entry name" value="Trypsin_2"/>
    <property type="match status" value="1"/>
</dbReference>
<dbReference type="InterPro" id="IPR043504">
    <property type="entry name" value="Peptidase_S1_PA_chymotrypsin"/>
</dbReference>
<organism evidence="10 11">
    <name type="scientific">Nyssa sinensis</name>
    <dbReference type="NCBI Taxonomy" id="561372"/>
    <lineage>
        <taxon>Eukaryota</taxon>
        <taxon>Viridiplantae</taxon>
        <taxon>Streptophyta</taxon>
        <taxon>Embryophyta</taxon>
        <taxon>Tracheophyta</taxon>
        <taxon>Spermatophyta</taxon>
        <taxon>Magnoliopsida</taxon>
        <taxon>eudicotyledons</taxon>
        <taxon>Gunneridae</taxon>
        <taxon>Pentapetalae</taxon>
        <taxon>asterids</taxon>
        <taxon>Cornales</taxon>
        <taxon>Nyssaceae</taxon>
        <taxon>Nyssa</taxon>
    </lineage>
</organism>
<keyword evidence="11" id="KW-1185">Reference proteome</keyword>
<dbReference type="FunFam" id="2.40.10.10:FF:000012">
    <property type="entry name" value="protease Do-like 9"/>
    <property type="match status" value="1"/>
</dbReference>
<evidence type="ECO:0000256" key="6">
    <source>
        <dbReference type="ARBA" id="ARBA00023242"/>
    </source>
</evidence>
<evidence type="ECO:0000259" key="8">
    <source>
        <dbReference type="Pfam" id="PF13180"/>
    </source>
</evidence>
<dbReference type="InterPro" id="IPR001478">
    <property type="entry name" value="PDZ"/>
</dbReference>
<dbReference type="PRINTS" id="PR00834">
    <property type="entry name" value="PROTEASES2C"/>
</dbReference>
<evidence type="ECO:0000313" key="11">
    <source>
        <dbReference type="Proteomes" id="UP000325577"/>
    </source>
</evidence>
<evidence type="ECO:0000256" key="3">
    <source>
        <dbReference type="ARBA" id="ARBA00022670"/>
    </source>
</evidence>
<dbReference type="InterPro" id="IPR009003">
    <property type="entry name" value="Peptidase_S1_PA"/>
</dbReference>
<accession>A0A5J5BZK4</accession>
<evidence type="ECO:0000313" key="10">
    <source>
        <dbReference type="EMBL" id="KAA8548066.1"/>
    </source>
</evidence>
<gene>
    <name evidence="10" type="ORF">F0562_004673</name>
</gene>
<feature type="domain" description="PDZ" evidence="8">
    <location>
        <begin position="316"/>
        <end position="418"/>
    </location>
</feature>
<dbReference type="Proteomes" id="UP000325577">
    <property type="component" value="Linkage Group LG1"/>
</dbReference>
<dbReference type="SUPFAM" id="SSF50494">
    <property type="entry name" value="Trypsin-like serine proteases"/>
    <property type="match status" value="1"/>
</dbReference>
<dbReference type="GO" id="GO:0006508">
    <property type="term" value="P:proteolysis"/>
    <property type="evidence" value="ECO:0007669"/>
    <property type="project" value="UniProtKB-KW"/>
</dbReference>
<name>A0A5J5BZK4_9ASTE</name>
<reference evidence="10 11" key="1">
    <citation type="submission" date="2019-09" db="EMBL/GenBank/DDBJ databases">
        <title>A chromosome-level genome assembly of the Chinese tupelo Nyssa sinensis.</title>
        <authorList>
            <person name="Yang X."/>
            <person name="Kang M."/>
            <person name="Yang Y."/>
            <person name="Xiong H."/>
            <person name="Wang M."/>
            <person name="Zhang Z."/>
            <person name="Wang Z."/>
            <person name="Wu H."/>
            <person name="Ma T."/>
            <person name="Liu J."/>
            <person name="Xi Z."/>
        </authorList>
    </citation>
    <scope>NUCLEOTIDE SEQUENCE [LARGE SCALE GENOMIC DNA]</scope>
    <source>
        <strain evidence="10">J267</strain>
        <tissue evidence="10">Leaf</tissue>
    </source>
</reference>
<feature type="region of interest" description="Disordered" evidence="7">
    <location>
        <begin position="1"/>
        <end position="50"/>
    </location>
</feature>
<dbReference type="InterPro" id="IPR000637">
    <property type="entry name" value="HMGI/Y_DNA-bd_CS"/>
</dbReference>
<evidence type="ECO:0000256" key="1">
    <source>
        <dbReference type="ARBA" id="ARBA00004123"/>
    </source>
</evidence>
<dbReference type="GO" id="GO:0004252">
    <property type="term" value="F:serine-type endopeptidase activity"/>
    <property type="evidence" value="ECO:0007669"/>
    <property type="project" value="InterPro"/>
</dbReference>
<sequence>MDLQYTNPGPTTTTSTVADDDAVPTNTTETSNPNTQTYRRGRGRPRKIGIHTEEPNNNIVASPERRASRFTDHNGDCAITVSVSGDTRHAAVVGEAPPRWENVVKVVPSMDAVVKVFCVHTEPNFSLPWQRKRQYSSSSSGFIIGGRRVLTNAHSVEHHTQVKLKKRGSDTKYLATVLAIGTECDIALLTVSDDEFWEGVSPVEFGDLPALQDAVTVVGYPIGGDTISVTSGVVSRIEILSYVHGSTELLGLQIDAAINSGNSGGPAFSDKGKCVGIAFQSLKHEDVENIGYVIPTPVIMHFIQDYGKNGEYTGFPVLGVEWQKMENPDLRMSMCMGPDQKGVRIRRIEPTAPESQVLKPSDVILSFDGVNIANDGTVPFRHGERIGFSYLVSQKYTGDHARVKVLRNSEILEFNIKLATHKRLIPAHIKGRPPSYYIIAGFVFTAVSVPYLRSEYGKDYEFRCSGQTIGQTFTCNGTICRRTTCCYIPGLFLDFFQFGSILLV</sequence>
<comment type="similarity">
    <text evidence="2">Belongs to the peptidase S1C family.</text>
</comment>
<dbReference type="InterPro" id="IPR036034">
    <property type="entry name" value="PDZ_sf"/>
</dbReference>
<evidence type="ECO:0008006" key="12">
    <source>
        <dbReference type="Google" id="ProtNLM"/>
    </source>
</evidence>
<evidence type="ECO:0000259" key="9">
    <source>
        <dbReference type="Pfam" id="PF17815"/>
    </source>
</evidence>
<dbReference type="Gene3D" id="2.30.42.10">
    <property type="match status" value="1"/>
</dbReference>
<feature type="compositionally biased region" description="Low complexity" evidence="7">
    <location>
        <begin position="10"/>
        <end position="37"/>
    </location>
</feature>
<comment type="subcellular location">
    <subcellularLocation>
        <location evidence="1">Nucleus</location>
    </subcellularLocation>
</comment>